<sequence length="396" mass="43793">MGAGGETVRLAGVNWYGFECDPMVAGGLDLKTVGDICHLIVDLGFNHIRLPYCHQMLVDNPRITNGLAANPVLQGRTAVEVMDEVIAEASRHGLRVVLDNHRSEAGWSAQENGLWYSRRFTENDWLQSLRFMADRYKDNQTVVGIDLRNEPGSPAIDPDQFPKNGGAVWGAPDRLGTRWPRDWAAAAERGGNEVLKVNPNLLIFVEGVRGDPAGPFFDGQCHSYWPGGNLCGVRSKGGRRRAARPIKLRIPGRLVYSVHDYGPDMHAEMPWCQANSTAETAAASRSVWEQTWGFIARQGIAPIYVGEFGTPNGVVQADNSAPGHVTDTDRSSTQAKWFNYLIDYMNELEVSWAYWCLNGDQPLNTGRRAAQPELYGILRSDWSGPASALMEKLVQL</sequence>
<evidence type="ECO:0000256" key="3">
    <source>
        <dbReference type="ARBA" id="ARBA00022801"/>
    </source>
</evidence>
<dbReference type="Pfam" id="PF00150">
    <property type="entry name" value="Cellulase"/>
    <property type="match status" value="1"/>
</dbReference>
<dbReference type="EC" id="3.2.1.4" evidence="2"/>
<evidence type="ECO:0000313" key="10">
    <source>
        <dbReference type="EMBL" id="MBJ7610340.1"/>
    </source>
</evidence>
<dbReference type="InterPro" id="IPR001547">
    <property type="entry name" value="Glyco_hydro_5"/>
</dbReference>
<dbReference type="SUPFAM" id="SSF51445">
    <property type="entry name" value="(Trans)glycosidases"/>
    <property type="match status" value="1"/>
</dbReference>
<dbReference type="Gene3D" id="3.20.20.80">
    <property type="entry name" value="Glycosidases"/>
    <property type="match status" value="1"/>
</dbReference>
<evidence type="ECO:0000256" key="4">
    <source>
        <dbReference type="ARBA" id="ARBA00023001"/>
    </source>
</evidence>
<evidence type="ECO:0000256" key="6">
    <source>
        <dbReference type="ARBA" id="ARBA00023295"/>
    </source>
</evidence>
<evidence type="ECO:0000256" key="1">
    <source>
        <dbReference type="ARBA" id="ARBA00000966"/>
    </source>
</evidence>
<evidence type="ECO:0000256" key="7">
    <source>
        <dbReference type="ARBA" id="ARBA00023326"/>
    </source>
</evidence>
<dbReference type="EMBL" id="JAEKNN010000061">
    <property type="protein sequence ID" value="MBJ7610340.1"/>
    <property type="molecule type" value="Genomic_DNA"/>
</dbReference>
<evidence type="ECO:0000256" key="8">
    <source>
        <dbReference type="RuleBase" id="RU361153"/>
    </source>
</evidence>
<dbReference type="Proteomes" id="UP000614410">
    <property type="component" value="Unassembled WGS sequence"/>
</dbReference>
<dbReference type="InterPro" id="IPR017853">
    <property type="entry name" value="GH"/>
</dbReference>
<evidence type="ECO:0000256" key="2">
    <source>
        <dbReference type="ARBA" id="ARBA00012601"/>
    </source>
</evidence>
<dbReference type="PANTHER" id="PTHR35923:SF2">
    <property type="entry name" value="ENDOGLUCANASE"/>
    <property type="match status" value="1"/>
</dbReference>
<accession>A0A934NGQ9</accession>
<dbReference type="AlphaFoldDB" id="A0A934NGQ9"/>
<protein>
    <recommendedName>
        <fullName evidence="2">cellulase</fullName>
        <ecNumber evidence="2">3.2.1.4</ecNumber>
    </recommendedName>
</protein>
<comment type="similarity">
    <text evidence="8">Belongs to the glycosyl hydrolase 5 (cellulase A) family.</text>
</comment>
<keyword evidence="6 8" id="KW-0326">Glycosidase</keyword>
<gene>
    <name evidence="10" type="ORF">JF887_13050</name>
</gene>
<name>A0A934NGQ9_9BACT</name>
<evidence type="ECO:0000313" key="11">
    <source>
        <dbReference type="Proteomes" id="UP000614410"/>
    </source>
</evidence>
<dbReference type="GO" id="GO:0008810">
    <property type="term" value="F:cellulase activity"/>
    <property type="evidence" value="ECO:0007669"/>
    <property type="project" value="UniProtKB-EC"/>
</dbReference>
<reference evidence="10 11" key="1">
    <citation type="submission" date="2020-10" db="EMBL/GenBank/DDBJ databases">
        <title>Ca. Dormibacterota MAGs.</title>
        <authorList>
            <person name="Montgomery K."/>
        </authorList>
    </citation>
    <scope>NUCLEOTIDE SEQUENCE [LARGE SCALE GENOMIC DNA]</scope>
    <source>
        <strain evidence="10">Mitchell_Peninsula_5</strain>
    </source>
</reference>
<dbReference type="PANTHER" id="PTHR35923">
    <property type="entry name" value="MAJOR EXTRACELLULAR ENDOGLUCANASE"/>
    <property type="match status" value="1"/>
</dbReference>
<comment type="catalytic activity">
    <reaction evidence="1">
        <text>Endohydrolysis of (1-&gt;4)-beta-D-glucosidic linkages in cellulose, lichenin and cereal beta-D-glucans.</text>
        <dbReference type="EC" id="3.2.1.4"/>
    </reaction>
</comment>
<comment type="caution">
    <text evidence="10">The sequence shown here is derived from an EMBL/GenBank/DDBJ whole genome shotgun (WGS) entry which is preliminary data.</text>
</comment>
<evidence type="ECO:0000259" key="9">
    <source>
        <dbReference type="Pfam" id="PF00150"/>
    </source>
</evidence>
<keyword evidence="3 8" id="KW-0378">Hydrolase</keyword>
<proteinExistence type="inferred from homology"/>
<evidence type="ECO:0000256" key="5">
    <source>
        <dbReference type="ARBA" id="ARBA00023277"/>
    </source>
</evidence>
<dbReference type="GO" id="GO:0030245">
    <property type="term" value="P:cellulose catabolic process"/>
    <property type="evidence" value="ECO:0007669"/>
    <property type="project" value="UniProtKB-KW"/>
</dbReference>
<keyword evidence="4" id="KW-0136">Cellulose degradation</keyword>
<organism evidence="10 11">
    <name type="scientific">Candidatus Amunia macphersoniae</name>
    <dbReference type="NCBI Taxonomy" id="3127014"/>
    <lineage>
        <taxon>Bacteria</taxon>
        <taxon>Bacillati</taxon>
        <taxon>Candidatus Dormiibacterota</taxon>
        <taxon>Candidatus Dormibacteria</taxon>
        <taxon>Candidatus Aeolococcales</taxon>
        <taxon>Candidatus Aeolococcaceae</taxon>
        <taxon>Candidatus Amunia</taxon>
    </lineage>
</organism>
<keyword evidence="5" id="KW-0119">Carbohydrate metabolism</keyword>
<keyword evidence="7" id="KW-0624">Polysaccharide degradation</keyword>
<feature type="domain" description="Glycoside hydrolase family 5" evidence="9">
    <location>
        <begin position="12"/>
        <end position="360"/>
    </location>
</feature>